<feature type="transmembrane region" description="Helical" evidence="1">
    <location>
        <begin position="30"/>
        <end position="49"/>
    </location>
</feature>
<feature type="non-terminal residue" evidence="2">
    <location>
        <position position="1"/>
    </location>
</feature>
<dbReference type="Proteomes" id="UP001143391">
    <property type="component" value="Unassembled WGS sequence"/>
</dbReference>
<feature type="transmembrane region" description="Helical" evidence="1">
    <location>
        <begin position="61"/>
        <end position="79"/>
    </location>
</feature>
<name>A0ABT5YH67_9GAMM</name>
<organism evidence="2 3">
    <name type="scientific">Marinobacter iranensis</name>
    <dbReference type="NCBI Taxonomy" id="2962607"/>
    <lineage>
        <taxon>Bacteria</taxon>
        <taxon>Pseudomonadati</taxon>
        <taxon>Pseudomonadota</taxon>
        <taxon>Gammaproteobacteria</taxon>
        <taxon>Pseudomonadales</taxon>
        <taxon>Marinobacteraceae</taxon>
        <taxon>Marinobacter</taxon>
    </lineage>
</organism>
<feature type="non-terminal residue" evidence="2">
    <location>
        <position position="88"/>
    </location>
</feature>
<dbReference type="RefSeq" id="WP_275710646.1">
    <property type="nucleotide sequence ID" value="NZ_JANCMW010000212.1"/>
</dbReference>
<keyword evidence="1" id="KW-0812">Transmembrane</keyword>
<sequence>WIFARHLQWAVVVWLPLSWALTSRFEGVWMYTVGYVGDALAVALVIVWMMRAPASPFGRFLNWRPMVHIGLISYSLYLYQQLFLTRHN</sequence>
<keyword evidence="1" id="KW-0472">Membrane</keyword>
<protein>
    <recommendedName>
        <fullName evidence="4">Lysoplasmalogenase</fullName>
    </recommendedName>
</protein>
<evidence type="ECO:0000256" key="1">
    <source>
        <dbReference type="SAM" id="Phobius"/>
    </source>
</evidence>
<evidence type="ECO:0008006" key="4">
    <source>
        <dbReference type="Google" id="ProtNLM"/>
    </source>
</evidence>
<dbReference type="EMBL" id="JANCMW010000212">
    <property type="protein sequence ID" value="MDF0752914.1"/>
    <property type="molecule type" value="Genomic_DNA"/>
</dbReference>
<evidence type="ECO:0000313" key="3">
    <source>
        <dbReference type="Proteomes" id="UP001143391"/>
    </source>
</evidence>
<keyword evidence="1" id="KW-1133">Transmembrane helix</keyword>
<accession>A0ABT5YH67</accession>
<keyword evidence="3" id="KW-1185">Reference proteome</keyword>
<comment type="caution">
    <text evidence="2">The sequence shown here is derived from an EMBL/GenBank/DDBJ whole genome shotgun (WGS) entry which is preliminary data.</text>
</comment>
<evidence type="ECO:0000313" key="2">
    <source>
        <dbReference type="EMBL" id="MDF0752914.1"/>
    </source>
</evidence>
<gene>
    <name evidence="2" type="ORF">NLU14_22065</name>
</gene>
<proteinExistence type="predicted"/>
<reference evidence="2" key="1">
    <citation type="submission" date="2022-07" db="EMBL/GenBank/DDBJ databases">
        <title>Marinobacter iranensis a new bacterium isolate from a hipersaline lake in Iran.</title>
        <authorList>
            <person name="Mohammad A.M.A."/>
            <person name="Cristina S.-P."/>
            <person name="Antonio V."/>
        </authorList>
    </citation>
    <scope>NUCLEOTIDE SEQUENCE</scope>
    <source>
        <strain evidence="2">71-i</strain>
    </source>
</reference>